<dbReference type="RefSeq" id="WP_141199985.1">
    <property type="nucleotide sequence ID" value="NZ_CP041186.1"/>
</dbReference>
<accession>A0A5B8Y9U6</accession>
<evidence type="ECO:0000313" key="4">
    <source>
        <dbReference type="Proteomes" id="UP000315995"/>
    </source>
</evidence>
<dbReference type="InterPro" id="IPR051553">
    <property type="entry name" value="Ran_GTPase-activating"/>
</dbReference>
<evidence type="ECO:0000313" key="3">
    <source>
        <dbReference type="EMBL" id="QDG53531.1"/>
    </source>
</evidence>
<evidence type="ECO:0000256" key="1">
    <source>
        <dbReference type="SAM" id="MobiDB-lite"/>
    </source>
</evidence>
<gene>
    <name evidence="3" type="ORF">FIV42_23145</name>
</gene>
<dbReference type="Pfam" id="PF13540">
    <property type="entry name" value="RCC1_2"/>
    <property type="match status" value="3"/>
</dbReference>
<protein>
    <recommendedName>
        <fullName evidence="5">Chromosome condensation regulator RCC1</fullName>
    </recommendedName>
</protein>
<dbReference type="AlphaFoldDB" id="A0A4Y6PYY5"/>
<name>A0A4Y6PYY5_PERCE</name>
<dbReference type="InterPro" id="IPR021655">
    <property type="entry name" value="Put_metal-bd"/>
</dbReference>
<dbReference type="PANTHER" id="PTHR45982:SF1">
    <property type="entry name" value="REGULATOR OF CHROMOSOME CONDENSATION"/>
    <property type="match status" value="1"/>
</dbReference>
<dbReference type="OrthoDB" id="9758365at2"/>
<feature type="chain" id="PRO_5030106720" description="Chromosome condensation regulator RCC1" evidence="2">
    <location>
        <begin position="30"/>
        <end position="572"/>
    </location>
</feature>
<dbReference type="InterPro" id="IPR009091">
    <property type="entry name" value="RCC1/BLIP-II"/>
</dbReference>
<organism evidence="3 4">
    <name type="scientific">Persicimonas caeni</name>
    <dbReference type="NCBI Taxonomy" id="2292766"/>
    <lineage>
        <taxon>Bacteria</taxon>
        <taxon>Deltaproteobacteria</taxon>
        <taxon>Bradymonadales</taxon>
        <taxon>Bradymonadaceae</taxon>
        <taxon>Persicimonas</taxon>
    </lineage>
</organism>
<feature type="signal peptide" evidence="2">
    <location>
        <begin position="1"/>
        <end position="29"/>
    </location>
</feature>
<dbReference type="Gene3D" id="2.130.10.30">
    <property type="entry name" value="Regulator of chromosome condensation 1/beta-lactamase-inhibitor protein II"/>
    <property type="match status" value="2"/>
</dbReference>
<evidence type="ECO:0000256" key="2">
    <source>
        <dbReference type="SAM" id="SignalP"/>
    </source>
</evidence>
<dbReference type="InterPro" id="IPR000408">
    <property type="entry name" value="Reg_chr_condens"/>
</dbReference>
<dbReference type="PROSITE" id="PS50012">
    <property type="entry name" value="RCC1_3"/>
    <property type="match status" value="6"/>
</dbReference>
<reference evidence="3 4" key="1">
    <citation type="submission" date="2019-06" db="EMBL/GenBank/DDBJ databases">
        <title>Persicimonas caeni gen. nov., sp. nov., a predatory bacterium isolated from solar saltern.</title>
        <authorList>
            <person name="Wang S."/>
        </authorList>
    </citation>
    <scope>NUCLEOTIDE SEQUENCE [LARGE SCALE GENOMIC DNA]</scope>
    <source>
        <strain evidence="3 4">YN101</strain>
    </source>
</reference>
<dbReference type="PROSITE" id="PS51257">
    <property type="entry name" value="PROKAR_LIPOPROTEIN"/>
    <property type="match status" value="1"/>
</dbReference>
<dbReference type="EMBL" id="CP041186">
    <property type="protein sequence ID" value="QDG53531.1"/>
    <property type="molecule type" value="Genomic_DNA"/>
</dbReference>
<keyword evidence="2" id="KW-0732">Signal</keyword>
<proteinExistence type="predicted"/>
<evidence type="ECO:0008006" key="5">
    <source>
        <dbReference type="Google" id="ProtNLM"/>
    </source>
</evidence>
<sequence length="572" mass="59464">MYQVVRREMFRWACGLALALAGGSLVGCSQELQVDEYQFTCDPAAVGQCGSGYVCRPVPGKNFSACYKLGAEPQEDASTDATSDTAPDAPSTDTGVDVTPDAPSEDVGQDTDTSTCGPEICGDFVDNDCDGVPENGCTPCPYNESSDGACGRAVLNEDGTCVAPPDYRAVEQGCGMANNGQLLSDGIDNDCDGIVDEAVADMVTTGNDHACMLVQGHVYCWGQFGAENSPSRMRAERIPLSPNNPITMISAGGEHTCALASNGEVFCWGFGGRGQLGNSQGQSSDNPVKVVTQTNTSVSFHKIASGGAHTCGITRGSNQTPPSVLCWGDNDKYQLGVSGTNAYEKGPVAVDHDWQGRPINLGLGDLHSCAVSQSSDPNLPNKLWCWGANGGGQLGQISTNVGDSADPLEVVLSNGIGAERVDGGFGHTCAVSSQGFVDCWGLNASGQLGTGDTNDTQAPTPVQNTPQFKWVRAGDSHTCALERDNSRPYCWGSNVDGAIGTGSVPPTQYTYPTQLGTLTAANTIDAGRSFTCATGRNDNVLCWGLNNKGQLGTGNTDDAASPQPVLCARANN</sequence>
<dbReference type="Proteomes" id="UP000315995">
    <property type="component" value="Chromosome"/>
</dbReference>
<dbReference type="PANTHER" id="PTHR45982">
    <property type="entry name" value="REGULATOR OF CHROMOSOME CONDENSATION"/>
    <property type="match status" value="1"/>
</dbReference>
<dbReference type="Pfam" id="PF00415">
    <property type="entry name" value="RCC1"/>
    <property type="match status" value="1"/>
</dbReference>
<dbReference type="GO" id="GO:0005085">
    <property type="term" value="F:guanyl-nucleotide exchange factor activity"/>
    <property type="evidence" value="ECO:0007669"/>
    <property type="project" value="TreeGrafter"/>
</dbReference>
<feature type="region of interest" description="Disordered" evidence="1">
    <location>
        <begin position="76"/>
        <end position="113"/>
    </location>
</feature>
<dbReference type="Pfam" id="PF11617">
    <property type="entry name" value="Cu-binding_MopE"/>
    <property type="match status" value="2"/>
</dbReference>
<keyword evidence="4" id="KW-1185">Reference proteome</keyword>
<dbReference type="GO" id="GO:0005737">
    <property type="term" value="C:cytoplasm"/>
    <property type="evidence" value="ECO:0007669"/>
    <property type="project" value="TreeGrafter"/>
</dbReference>
<dbReference type="SUPFAM" id="SSF50985">
    <property type="entry name" value="RCC1/BLIP-II"/>
    <property type="match status" value="1"/>
</dbReference>
<accession>A0A4Y6PYY5</accession>